<dbReference type="InterPro" id="IPR026841">
    <property type="entry name" value="Aur1/Ipt1"/>
</dbReference>
<dbReference type="GO" id="GO:0016020">
    <property type="term" value="C:membrane"/>
    <property type="evidence" value="ECO:0007669"/>
    <property type="project" value="UniProtKB-SubCell"/>
</dbReference>
<dbReference type="InterPro" id="IPR036938">
    <property type="entry name" value="PAP2/HPO_sf"/>
</dbReference>
<accession>A0A9X4KZ78</accession>
<dbReference type="SUPFAM" id="SSF48317">
    <property type="entry name" value="Acid phosphatase/Vanadium-dependent haloperoxidase"/>
    <property type="match status" value="1"/>
</dbReference>
<evidence type="ECO:0000256" key="1">
    <source>
        <dbReference type="SAM" id="Phobius"/>
    </source>
</evidence>
<gene>
    <name evidence="3" type="ORF">OMP40_33600</name>
</gene>
<keyword evidence="4" id="KW-1185">Reference proteome</keyword>
<dbReference type="Gene3D" id="1.20.144.10">
    <property type="entry name" value="Phosphatidic acid phosphatase type 2/haloperoxidase"/>
    <property type="match status" value="1"/>
</dbReference>
<evidence type="ECO:0000259" key="2">
    <source>
        <dbReference type="Pfam" id="PF14378"/>
    </source>
</evidence>
<dbReference type="EMBL" id="JAPDIA010000008">
    <property type="protein sequence ID" value="MDG0813677.1"/>
    <property type="molecule type" value="Genomic_DNA"/>
</dbReference>
<organism evidence="3 4">
    <name type="scientific">Cohnella rhizosphaerae</name>
    <dbReference type="NCBI Taxonomy" id="1457232"/>
    <lineage>
        <taxon>Bacteria</taxon>
        <taxon>Bacillati</taxon>
        <taxon>Bacillota</taxon>
        <taxon>Bacilli</taxon>
        <taxon>Bacillales</taxon>
        <taxon>Paenibacillaceae</taxon>
        <taxon>Cohnella</taxon>
    </lineage>
</organism>
<feature type="transmembrane region" description="Helical" evidence="1">
    <location>
        <begin position="189"/>
        <end position="210"/>
    </location>
</feature>
<proteinExistence type="predicted"/>
<keyword evidence="1" id="KW-0472">Membrane</keyword>
<keyword evidence="1" id="KW-1133">Transmembrane helix</keyword>
<feature type="transmembrane region" description="Helical" evidence="1">
    <location>
        <begin position="140"/>
        <end position="156"/>
    </location>
</feature>
<keyword evidence="1" id="KW-0812">Transmembrane</keyword>
<feature type="domain" description="Inositolphosphotransferase Aur1/Ipt1" evidence="2">
    <location>
        <begin position="35"/>
        <end position="201"/>
    </location>
</feature>
<comment type="caution">
    <text evidence="3">The sequence shown here is derived from an EMBL/GenBank/DDBJ whole genome shotgun (WGS) entry which is preliminary data.</text>
</comment>
<dbReference type="Proteomes" id="UP001153404">
    <property type="component" value="Unassembled WGS sequence"/>
</dbReference>
<sequence>MCLLLIMGLNKFELRLEAALPVPADLTRTLAGWEGSWQGALQRALESPALTFVCAFFYLVVFQGFMVASLIVYARAGNDRLYYALCAALLLNYLIAVPFYLFVPVREAWSAATDVRFLMLDVFPSFETQYRRLSGLDNCFPSLHTSISVTMALLALRSGNRRWAIFGVANAVVILFSIFYLGIHWATDMFAGLVLATVVVAVGLKVGAWADRPSLRRKRRPRRKEEFKQLAPSRLTDT</sequence>
<feature type="transmembrane region" description="Helical" evidence="1">
    <location>
        <begin position="163"/>
        <end position="183"/>
    </location>
</feature>
<protein>
    <submittedName>
        <fullName evidence="3">Phosphatase PAP2 family protein</fullName>
    </submittedName>
</protein>
<feature type="transmembrane region" description="Helical" evidence="1">
    <location>
        <begin position="81"/>
        <end position="103"/>
    </location>
</feature>
<dbReference type="RefSeq" id="WP_277537780.1">
    <property type="nucleotide sequence ID" value="NZ_JAPDIA010000008.1"/>
</dbReference>
<name>A0A9X4KZ78_9BACL</name>
<reference evidence="3" key="1">
    <citation type="submission" date="2022-10" db="EMBL/GenBank/DDBJ databases">
        <title>Comparative genomic analysis of Cohnella hashimotonis sp. nov., isolated from the International Space Station.</title>
        <authorList>
            <person name="Simpson A."/>
            <person name="Venkateswaran K."/>
        </authorList>
    </citation>
    <scope>NUCLEOTIDE SEQUENCE</scope>
    <source>
        <strain evidence="3">DSM 28161</strain>
    </source>
</reference>
<evidence type="ECO:0000313" key="4">
    <source>
        <dbReference type="Proteomes" id="UP001153404"/>
    </source>
</evidence>
<dbReference type="CDD" id="cd03386">
    <property type="entry name" value="PAP2_Aur1_like"/>
    <property type="match status" value="1"/>
</dbReference>
<evidence type="ECO:0000313" key="3">
    <source>
        <dbReference type="EMBL" id="MDG0813677.1"/>
    </source>
</evidence>
<feature type="transmembrane region" description="Helical" evidence="1">
    <location>
        <begin position="49"/>
        <end position="74"/>
    </location>
</feature>
<dbReference type="Pfam" id="PF14378">
    <property type="entry name" value="PAP2_3"/>
    <property type="match status" value="1"/>
</dbReference>
<dbReference type="AlphaFoldDB" id="A0A9X4KZ78"/>